<comment type="caution">
    <text evidence="1">The sequence shown here is derived from an EMBL/GenBank/DDBJ whole genome shotgun (WGS) entry which is preliminary data.</text>
</comment>
<protein>
    <submittedName>
        <fullName evidence="1">Uncharacterized protein</fullName>
    </submittedName>
</protein>
<sequence>MSANLSDLLEPPSRQHAPPTFPASHSYGERVTGIEDLRRKLKRQKTRHDGDVPTNSAMRYGREGQVVAGKLKMRIVSCDGGSYRGERSGDRADNILRDNDSVYCTKNSACNVLLSHYDESTFALESIVIKAPKSGYTHPSVQEGLIFVSMSESELCNNTDYHIRYPDPARHSSSSSPSPPPHRPQSRSRDDEPLSLMSALNDPEIWEASQERQRMAQRARGIEERMHDLNERRRFVEQGDRILDRARPRADSSIRLDQRDGFSERYQALRRREVVHDAIERMGERNSWPSRRATDSYRPDNENCDWPTPEESNTRVSPSDHSPTAPTPPPFIITTESDDNDSEPETNPRERMRDVYLAERLRREGRASYRRQSPEEDPDADPDADDLDFTSLSHMMRDD</sequence>
<dbReference type="EMBL" id="JAWDJW010009433">
    <property type="protein sequence ID" value="KAK3059413.1"/>
    <property type="molecule type" value="Genomic_DNA"/>
</dbReference>
<name>A0ACC3CZE3_9PEZI</name>
<feature type="non-terminal residue" evidence="1">
    <location>
        <position position="399"/>
    </location>
</feature>
<accession>A0ACC3CZE3</accession>
<gene>
    <name evidence="1" type="ORF">LTS18_010927</name>
</gene>
<dbReference type="Proteomes" id="UP001186974">
    <property type="component" value="Unassembled WGS sequence"/>
</dbReference>
<reference evidence="1" key="1">
    <citation type="submission" date="2024-09" db="EMBL/GenBank/DDBJ databases">
        <title>Black Yeasts Isolated from many extreme environments.</title>
        <authorList>
            <person name="Coleine C."/>
            <person name="Stajich J.E."/>
            <person name="Selbmann L."/>
        </authorList>
    </citation>
    <scope>NUCLEOTIDE SEQUENCE</scope>
    <source>
        <strain evidence="1">CCFEE 5737</strain>
    </source>
</reference>
<keyword evidence="2" id="KW-1185">Reference proteome</keyword>
<organism evidence="1 2">
    <name type="scientific">Coniosporium uncinatum</name>
    <dbReference type="NCBI Taxonomy" id="93489"/>
    <lineage>
        <taxon>Eukaryota</taxon>
        <taxon>Fungi</taxon>
        <taxon>Dikarya</taxon>
        <taxon>Ascomycota</taxon>
        <taxon>Pezizomycotina</taxon>
        <taxon>Dothideomycetes</taxon>
        <taxon>Dothideomycetes incertae sedis</taxon>
        <taxon>Coniosporium</taxon>
    </lineage>
</organism>
<proteinExistence type="predicted"/>
<evidence type="ECO:0000313" key="1">
    <source>
        <dbReference type="EMBL" id="KAK3059413.1"/>
    </source>
</evidence>
<evidence type="ECO:0000313" key="2">
    <source>
        <dbReference type="Proteomes" id="UP001186974"/>
    </source>
</evidence>